<comment type="caution">
    <text evidence="3">The sequence shown here is derived from an EMBL/GenBank/DDBJ whole genome shotgun (WGS) entry which is preliminary data.</text>
</comment>
<keyword evidence="2" id="KW-0812">Transmembrane</keyword>
<feature type="compositionally biased region" description="Low complexity" evidence="1">
    <location>
        <begin position="134"/>
        <end position="151"/>
    </location>
</feature>
<feature type="compositionally biased region" description="Basic and acidic residues" evidence="1">
    <location>
        <begin position="76"/>
        <end position="93"/>
    </location>
</feature>
<evidence type="ECO:0000313" key="4">
    <source>
        <dbReference type="Proteomes" id="UP000235836"/>
    </source>
</evidence>
<keyword evidence="2" id="KW-0472">Membrane</keyword>
<name>A0A2N6T684_9CORY</name>
<keyword evidence="4" id="KW-1185">Reference proteome</keyword>
<protein>
    <submittedName>
        <fullName evidence="3">Uncharacterized protein</fullName>
    </submittedName>
</protein>
<organism evidence="3 4">
    <name type="scientific">Corynebacterium tuscaniense</name>
    <dbReference type="NCBI Taxonomy" id="302449"/>
    <lineage>
        <taxon>Bacteria</taxon>
        <taxon>Bacillati</taxon>
        <taxon>Actinomycetota</taxon>
        <taxon>Actinomycetes</taxon>
        <taxon>Mycobacteriales</taxon>
        <taxon>Corynebacteriaceae</taxon>
        <taxon>Corynebacterium</taxon>
    </lineage>
</organism>
<sequence>MNLRTLGMAYKAAALLYGRYRDMNDEQQRDVYEAMRALARPASTNEKGEPFDTARLQAGALTRAAHDRLDARRAHFRKEQEEKEARKAAEKLAKKQKKKEKKSNAGRAVGVLGLLAGIAGAVWYFLFREDASAPAKPTAPAKPASPSVPAPMTTRDRLAGAETGTSNASSEARSHHGPLSEEPAERDEELLASIDEQLSSLDALADDQREGTEPRNNM</sequence>
<keyword evidence="2" id="KW-1133">Transmembrane helix</keyword>
<feature type="region of interest" description="Disordered" evidence="1">
    <location>
        <begin position="134"/>
        <end position="218"/>
    </location>
</feature>
<accession>A0A2N6T684</accession>
<feature type="compositionally biased region" description="Basic and acidic residues" evidence="1">
    <location>
        <begin position="206"/>
        <end position="218"/>
    </location>
</feature>
<proteinExistence type="predicted"/>
<dbReference type="RefSeq" id="WP_102723637.1">
    <property type="nucleotide sequence ID" value="NZ_PNHG01000004.1"/>
</dbReference>
<evidence type="ECO:0000256" key="1">
    <source>
        <dbReference type="SAM" id="MobiDB-lite"/>
    </source>
</evidence>
<reference evidence="3 4" key="1">
    <citation type="submission" date="2017-09" db="EMBL/GenBank/DDBJ databases">
        <title>Bacterial strain isolated from the female urinary microbiota.</title>
        <authorList>
            <person name="Thomas-White K."/>
            <person name="Kumar N."/>
            <person name="Forster S."/>
            <person name="Putonti C."/>
            <person name="Lawley T."/>
            <person name="Wolfe A.J."/>
        </authorList>
    </citation>
    <scope>NUCLEOTIDE SEQUENCE [LARGE SCALE GENOMIC DNA]</scope>
    <source>
        <strain evidence="3 4">UMB0792</strain>
    </source>
</reference>
<dbReference type="AlphaFoldDB" id="A0A2N6T684"/>
<feature type="region of interest" description="Disordered" evidence="1">
    <location>
        <begin position="76"/>
        <end position="104"/>
    </location>
</feature>
<gene>
    <name evidence="3" type="ORF">CJ203_04000</name>
</gene>
<feature type="transmembrane region" description="Helical" evidence="2">
    <location>
        <begin position="105"/>
        <end position="126"/>
    </location>
</feature>
<evidence type="ECO:0000256" key="2">
    <source>
        <dbReference type="SAM" id="Phobius"/>
    </source>
</evidence>
<evidence type="ECO:0000313" key="3">
    <source>
        <dbReference type="EMBL" id="PMC64823.1"/>
    </source>
</evidence>
<dbReference type="EMBL" id="PNHG01000004">
    <property type="protein sequence ID" value="PMC64823.1"/>
    <property type="molecule type" value="Genomic_DNA"/>
</dbReference>
<dbReference type="Proteomes" id="UP000235836">
    <property type="component" value="Unassembled WGS sequence"/>
</dbReference>